<proteinExistence type="predicted"/>
<dbReference type="Proteomes" id="UP001205906">
    <property type="component" value="Unassembled WGS sequence"/>
</dbReference>
<reference evidence="1 2" key="1">
    <citation type="submission" date="2022-06" db="EMBL/GenBank/DDBJ databases">
        <title>Mesorhizobium sp. strain RP14 Genome sequencing and assembly.</title>
        <authorList>
            <person name="Kim I."/>
        </authorList>
    </citation>
    <scope>NUCLEOTIDE SEQUENCE [LARGE SCALE GENOMIC DNA]</scope>
    <source>
        <strain evidence="2">RP14(2022)</strain>
    </source>
</reference>
<organism evidence="1 2">
    <name type="scientific">Mesorhizobium liriopis</name>
    <dbReference type="NCBI Taxonomy" id="2953882"/>
    <lineage>
        <taxon>Bacteria</taxon>
        <taxon>Pseudomonadati</taxon>
        <taxon>Pseudomonadota</taxon>
        <taxon>Alphaproteobacteria</taxon>
        <taxon>Hyphomicrobiales</taxon>
        <taxon>Phyllobacteriaceae</taxon>
        <taxon>Mesorhizobium</taxon>
    </lineage>
</organism>
<name>A0ABT1C861_9HYPH</name>
<protein>
    <recommendedName>
        <fullName evidence="3">Flagellar assembly protein FliH</fullName>
    </recommendedName>
</protein>
<sequence>MSRNSLLHSALRDFGAANSGSTPIRMPEPVIAFDEPFPMAFPEPIALAPVVDVEAAVAEAVAQAEDALRLELEAQHQAVIEEMRVAHRAELERLAAELGHSAAERIDRGLTVLADQVSEALTERVAHLLAPFIGEKQTARAVDALVDALRQALAERGEARVAARGPRLLWEQLQPALKRAGIEAEWEEGAGVDLSVSLGDTLWRTKLDGWFGELSDAVGKEMP</sequence>
<dbReference type="RefSeq" id="WP_252820216.1">
    <property type="nucleotide sequence ID" value="NZ_JAMXQS010000007.1"/>
</dbReference>
<keyword evidence="2" id="KW-1185">Reference proteome</keyword>
<gene>
    <name evidence="1" type="ORF">NGM99_14720</name>
</gene>
<accession>A0ABT1C861</accession>
<evidence type="ECO:0000313" key="1">
    <source>
        <dbReference type="EMBL" id="MCO6051034.1"/>
    </source>
</evidence>
<evidence type="ECO:0008006" key="3">
    <source>
        <dbReference type="Google" id="ProtNLM"/>
    </source>
</evidence>
<evidence type="ECO:0000313" key="2">
    <source>
        <dbReference type="Proteomes" id="UP001205906"/>
    </source>
</evidence>
<dbReference type="EMBL" id="JAMXQS010000007">
    <property type="protein sequence ID" value="MCO6051034.1"/>
    <property type="molecule type" value="Genomic_DNA"/>
</dbReference>
<comment type="caution">
    <text evidence="1">The sequence shown here is derived from an EMBL/GenBank/DDBJ whole genome shotgun (WGS) entry which is preliminary data.</text>
</comment>